<dbReference type="Proteomes" id="UP001500888">
    <property type="component" value="Unassembled WGS sequence"/>
</dbReference>
<feature type="region of interest" description="Disordered" evidence="2">
    <location>
        <begin position="1469"/>
        <end position="1498"/>
    </location>
</feature>
<evidence type="ECO:0008006" key="5">
    <source>
        <dbReference type="Google" id="ProtNLM"/>
    </source>
</evidence>
<feature type="compositionally biased region" description="Basic and acidic residues" evidence="2">
    <location>
        <begin position="509"/>
        <end position="523"/>
    </location>
</feature>
<feature type="region of interest" description="Disordered" evidence="2">
    <location>
        <begin position="434"/>
        <end position="468"/>
    </location>
</feature>
<reference evidence="4" key="1">
    <citation type="journal article" date="2019" name="Int. J. Syst. Evol. Microbiol.">
        <title>The Global Catalogue of Microorganisms (GCM) 10K type strain sequencing project: providing services to taxonomists for standard genome sequencing and annotation.</title>
        <authorList>
            <consortium name="The Broad Institute Genomics Platform"/>
            <consortium name="The Broad Institute Genome Sequencing Center for Infectious Disease"/>
            <person name="Wu L."/>
            <person name="Ma J."/>
        </authorList>
    </citation>
    <scope>NUCLEOTIDE SEQUENCE [LARGE SCALE GENOMIC DNA]</scope>
    <source>
        <strain evidence="4">JCM 16908</strain>
    </source>
</reference>
<feature type="region of interest" description="Disordered" evidence="2">
    <location>
        <begin position="496"/>
        <end position="523"/>
    </location>
</feature>
<feature type="coiled-coil region" evidence="1">
    <location>
        <begin position="1080"/>
        <end position="1107"/>
    </location>
</feature>
<keyword evidence="1" id="KW-0175">Coiled coil</keyword>
<comment type="caution">
    <text evidence="3">The sequence shown here is derived from an EMBL/GenBank/DDBJ whole genome shotgun (WGS) entry which is preliminary data.</text>
</comment>
<sequence length="1498" mass="161679">MYELNRVRLYNIGPIGARYDNVLLDLSGGGPGIPASTLIPSAGQLFRRPALATLLVLENGGGKSVFIRMLLSTVLPDRQSRKGREALRAYVVSAAAPSHVALEWVSVRTGETLVTGQVLSPVADGKVERLFYSFNPNGVTTLATLPFAEGRRRLPMNAFHDALKRLDSADKSLHVEVEKRQGEWENHLRRLGLEPDLFAVQQAMNVDEGDAAEAFKTTTGRQFVEWLLSKALDAESFTELGNAFGAYAKNIGRREQLLLDRDFSTATATAAQSLAFQHTQQVAAAKAARTAATALAQLAAEVRESVQRSAGVLATYREDLATAKSKAIGRQEVRDEAELVHKEIQRRTLGLRYDEACAKAKETEQQLTGERTELAAWTLVPKVLRAAAAHVKYQVASELLDAAEQAAGAARLRRDQAGARFAGALQSAVQRCSTQGAELTRKSAKDTSDAAEAEGRAGEDERQATSNTVHAKLLAKQVTDVDSRVEVAREQGILHEGESVSEANTRLRSQAEESKTKATRAREVDGQLKLQARQLDEAANQLIEPEVKARQAAEAAVRAVEDMEAAAQTLAAGTQLRELAELDGDEEVPGGDPALWLEANAPTLRDLAAAAEGSAGDRLNALTADNRADQRLIEALTVEDEALMPPRQAVEDLLELLTDHEITASAGWRALEQLVNPRLHAEAIQAHPALVDGIVVADQTALEKARAVLAEARLLPSAAVLVATAESLEGEPEQPGIGFVVEPTPALHDPKAAAELGEQAEARIEGRAHDLHELAERRTAARQLGYQLDTWLHDHPAGQAERLRSAAETASAGAAEAKAKLDAARDAHTRAVDALDEHAVVVADAEETAADDTRIAESFERLAVAAAEADQDRLEISRLKAEAEGRGAAAQEFREVAERLRQRATEYAVQAESFRRDAASYADRLKKIVYGNQPLSLDVDEADLASLEISYQEAADGFRAVEVGEDLRRRVDDAQKEASDLDAELLGEPAGIVARAKTVATSPDAGSSESLEATKRRLSRAVETLEAEHGKLTKRTGRLQAEVSSASRQNGMPWTNLDADWTPSNPVEGVMLAERAVTALTDAEALLAAASQSEKTAERKLHNAEAAAREMTVIHRGLASAVRKLQLPSGSGPFAGSADEAQQAADRATEAYGQASDQLHQANQAVDDAVIGFRETANQNRFGKLKAPIYKQLTEIDKASLIERADQWAVQLAGRAASLTTDLESSERHRRLLIDQLKHHAGEALTLLEKAERLSRLPEGSGVWAGRRILKIGFAKPEPQVLAVRIAETLDENARAQPNLPGRDLVLRCVGAAVPRDFKVEILKPDSAGRAEYASISEMSKVFSGGQELTGAIMLYCTLAALRSSTRTGARSSSRLGGMLILDNPIGKASADYLLTLQMSMAAALGVQLIYTTGNMEDRVLATFPLCIRLRNDADQRTGIRHLHVTDRVIGETGPDEDGATGRVSAVRLLVKPREPTTTPDTGEEVQQESYDEMAEDR</sequence>
<feature type="compositionally biased region" description="Acidic residues" evidence="2">
    <location>
        <begin position="1482"/>
        <end position="1498"/>
    </location>
</feature>
<feature type="coiled-coil region" evidence="1">
    <location>
        <begin position="862"/>
        <end position="917"/>
    </location>
</feature>
<accession>A0ABP7I222</accession>
<name>A0ABP7I222_9ACTN</name>
<gene>
    <name evidence="3" type="ORF">GCM10022226_32880</name>
</gene>
<protein>
    <recommendedName>
        <fullName evidence="5">Chromosome segregation ATPase</fullName>
    </recommendedName>
</protein>
<feature type="compositionally biased region" description="Polar residues" evidence="2">
    <location>
        <begin position="1042"/>
        <end position="1053"/>
    </location>
</feature>
<evidence type="ECO:0000313" key="3">
    <source>
        <dbReference type="EMBL" id="GAA3809909.1"/>
    </source>
</evidence>
<evidence type="ECO:0000256" key="1">
    <source>
        <dbReference type="SAM" id="Coils"/>
    </source>
</evidence>
<keyword evidence="4" id="KW-1185">Reference proteome</keyword>
<proteinExistence type="predicted"/>
<evidence type="ECO:0000313" key="4">
    <source>
        <dbReference type="Proteomes" id="UP001500888"/>
    </source>
</evidence>
<feature type="compositionally biased region" description="Basic and acidic residues" evidence="2">
    <location>
        <begin position="439"/>
        <end position="463"/>
    </location>
</feature>
<feature type="coiled-coil region" evidence="1">
    <location>
        <begin position="1008"/>
        <end position="1035"/>
    </location>
</feature>
<feature type="coiled-coil region" evidence="1">
    <location>
        <begin position="1138"/>
        <end position="1165"/>
    </location>
</feature>
<dbReference type="RefSeq" id="WP_344939894.1">
    <property type="nucleotide sequence ID" value="NZ_BAAAZR010000007.1"/>
</dbReference>
<organism evidence="3 4">
    <name type="scientific">Sphaerisporangium flaviroseum</name>
    <dbReference type="NCBI Taxonomy" id="509199"/>
    <lineage>
        <taxon>Bacteria</taxon>
        <taxon>Bacillati</taxon>
        <taxon>Actinomycetota</taxon>
        <taxon>Actinomycetes</taxon>
        <taxon>Streptosporangiales</taxon>
        <taxon>Streptosporangiaceae</taxon>
        <taxon>Sphaerisporangium</taxon>
    </lineage>
</organism>
<dbReference type="EMBL" id="BAAAZR010000007">
    <property type="protein sequence ID" value="GAA3809909.1"/>
    <property type="molecule type" value="Genomic_DNA"/>
</dbReference>
<evidence type="ECO:0000256" key="2">
    <source>
        <dbReference type="SAM" id="MobiDB-lite"/>
    </source>
</evidence>
<feature type="region of interest" description="Disordered" evidence="2">
    <location>
        <begin position="1040"/>
        <end position="1061"/>
    </location>
</feature>